<dbReference type="PANTHER" id="PTHR45916:SF1">
    <property type="entry name" value="STRUCTURAL MAINTENANCE OF CHROMOSOMES PROTEIN 5"/>
    <property type="match status" value="1"/>
</dbReference>
<proteinExistence type="predicted"/>
<evidence type="ECO:0000256" key="2">
    <source>
        <dbReference type="SAM" id="Coils"/>
    </source>
</evidence>
<dbReference type="PANTHER" id="PTHR45916">
    <property type="entry name" value="STRUCTURAL MAINTENANCE OF CHROMOSOMES PROTEIN 5"/>
    <property type="match status" value="1"/>
</dbReference>
<protein>
    <submittedName>
        <fullName evidence="4">Structural maintenance of chromosomes protein 5-like</fullName>
    </submittedName>
</protein>
<keyword evidence="3" id="KW-1185">Reference proteome</keyword>
<organism evidence="3 4">
    <name type="scientific">Drosophila arizonae</name>
    <name type="common">Fruit fly</name>
    <dbReference type="NCBI Taxonomy" id="7263"/>
    <lineage>
        <taxon>Eukaryota</taxon>
        <taxon>Metazoa</taxon>
        <taxon>Ecdysozoa</taxon>
        <taxon>Arthropoda</taxon>
        <taxon>Hexapoda</taxon>
        <taxon>Insecta</taxon>
        <taxon>Pterygota</taxon>
        <taxon>Neoptera</taxon>
        <taxon>Endopterygota</taxon>
        <taxon>Diptera</taxon>
        <taxon>Brachycera</taxon>
        <taxon>Muscomorpha</taxon>
        <taxon>Ephydroidea</taxon>
        <taxon>Drosophilidae</taxon>
        <taxon>Drosophila</taxon>
    </lineage>
</organism>
<dbReference type="RefSeq" id="XP_017872880.1">
    <property type="nucleotide sequence ID" value="XM_018017391.1"/>
</dbReference>
<gene>
    <name evidence="4" type="primary">LOC108620489</name>
</gene>
<evidence type="ECO:0000256" key="1">
    <source>
        <dbReference type="ARBA" id="ARBA00023054"/>
    </source>
</evidence>
<sequence>MNPQDLLVNTMSSVCDNKLIKNFTDLKEMRLKQLTAQTDREKQNDKLQQEEKRLEQLQVSVDQYQERQEIIQKLNIYKAKKLWIELKDSEEKIHNYKSQLDEAKADYQDSKNAFEKEKSAQEEIAKINADLREKNTKQNRQINETTISMNKLSSQIETVKKSITESKCELERTIQQSIKSINDVEKLKYLLETKQHELDIFNVTKSQVLNELETKKNIIIKTRDTTMSHYNKRRELETKLNDEKIPEIAALCHKIDRLENIKSQKIDELRVRNPNLLKAMNWVAQNKHIYSCNIYDPMIFELTIKSEEGAMYLENVVRQRDLFAFACEDKNDMSDLIDELCVKQKLSVNVMYCAPAENCLFKPTVPITEVTQLGFKAYLVDLVSGPIPLINKLCATYQIHNILIGNDEVSKFTACVPKSIRVYFGGK</sequence>
<evidence type="ECO:0000313" key="3">
    <source>
        <dbReference type="Proteomes" id="UP000694904"/>
    </source>
</evidence>
<accession>A0ABM1Q094</accession>
<evidence type="ECO:0000313" key="4">
    <source>
        <dbReference type="RefSeq" id="XP_017872880.1"/>
    </source>
</evidence>
<name>A0ABM1Q094_DROAR</name>
<reference evidence="4" key="1">
    <citation type="submission" date="2025-08" db="UniProtKB">
        <authorList>
            <consortium name="RefSeq"/>
        </authorList>
    </citation>
    <scope>IDENTIFICATION</scope>
    <source>
        <tissue evidence="4">Whole organism</tissue>
    </source>
</reference>
<keyword evidence="1 2" id="KW-0175">Coiled coil</keyword>
<dbReference type="Proteomes" id="UP000694904">
    <property type="component" value="Unplaced"/>
</dbReference>
<dbReference type="GeneID" id="108620489"/>
<feature type="coiled-coil region" evidence="2">
    <location>
        <begin position="37"/>
        <end position="137"/>
    </location>
</feature>